<evidence type="ECO:0000313" key="4">
    <source>
        <dbReference type="EMBL" id="MEF3367956.1"/>
    </source>
</evidence>
<feature type="domain" description="FAD dependent oxidoreductase" evidence="3">
    <location>
        <begin position="5"/>
        <end position="312"/>
    </location>
</feature>
<dbReference type="PANTHER" id="PTHR13847">
    <property type="entry name" value="SARCOSINE DEHYDROGENASE-RELATED"/>
    <property type="match status" value="1"/>
</dbReference>
<dbReference type="SUPFAM" id="SSF51971">
    <property type="entry name" value="Nucleotide-binding domain"/>
    <property type="match status" value="1"/>
</dbReference>
<keyword evidence="1" id="KW-0560">Oxidoreductase</keyword>
<accession>A0ABU7XKN9</accession>
<gene>
    <name evidence="4" type="ORF">V3H18_15585</name>
</gene>
<reference evidence="4 5" key="1">
    <citation type="submission" date="2024-02" db="EMBL/GenBank/DDBJ databases">
        <authorList>
            <person name="Grouzdev D."/>
        </authorList>
    </citation>
    <scope>NUCLEOTIDE SEQUENCE [LARGE SCALE GENOMIC DNA]</scope>
    <source>
        <strain evidence="4 5">9N</strain>
    </source>
</reference>
<dbReference type="PANTHER" id="PTHR13847:SF289">
    <property type="entry name" value="GLYCINE OXIDASE"/>
    <property type="match status" value="1"/>
</dbReference>
<evidence type="ECO:0000256" key="1">
    <source>
        <dbReference type="ARBA" id="ARBA00023002"/>
    </source>
</evidence>
<feature type="compositionally biased region" description="Basic and acidic residues" evidence="2">
    <location>
        <begin position="332"/>
        <end position="345"/>
    </location>
</feature>
<proteinExistence type="predicted"/>
<dbReference type="SUPFAM" id="SSF54373">
    <property type="entry name" value="FAD-linked reductases, C-terminal domain"/>
    <property type="match status" value="1"/>
</dbReference>
<organism evidence="4 5">
    <name type="scientific">Methylocystis borbori</name>
    <dbReference type="NCBI Taxonomy" id="3118750"/>
    <lineage>
        <taxon>Bacteria</taxon>
        <taxon>Pseudomonadati</taxon>
        <taxon>Pseudomonadota</taxon>
        <taxon>Alphaproteobacteria</taxon>
        <taxon>Hyphomicrobiales</taxon>
        <taxon>Methylocystaceae</taxon>
        <taxon>Methylocystis</taxon>
    </lineage>
</organism>
<feature type="region of interest" description="Disordered" evidence="2">
    <location>
        <begin position="332"/>
        <end position="352"/>
    </location>
</feature>
<name>A0ABU7XKN9_9HYPH</name>
<evidence type="ECO:0000259" key="3">
    <source>
        <dbReference type="Pfam" id="PF01266"/>
    </source>
</evidence>
<dbReference type="Gene3D" id="3.50.50.60">
    <property type="entry name" value="FAD/NAD(P)-binding domain"/>
    <property type="match status" value="1"/>
</dbReference>
<protein>
    <submittedName>
        <fullName evidence="4">FAD-dependent oxidoreductase</fullName>
    </submittedName>
</protein>
<dbReference type="InterPro" id="IPR006076">
    <property type="entry name" value="FAD-dep_OxRdtase"/>
</dbReference>
<evidence type="ECO:0000256" key="2">
    <source>
        <dbReference type="SAM" id="MobiDB-lite"/>
    </source>
</evidence>
<comment type="caution">
    <text evidence="4">The sequence shown here is derived from an EMBL/GenBank/DDBJ whole genome shotgun (WGS) entry which is preliminary data.</text>
</comment>
<keyword evidence="5" id="KW-1185">Reference proteome</keyword>
<dbReference type="Proteomes" id="UP001350748">
    <property type="component" value="Unassembled WGS sequence"/>
</dbReference>
<dbReference type="Gene3D" id="3.30.9.10">
    <property type="entry name" value="D-Amino Acid Oxidase, subunit A, domain 2"/>
    <property type="match status" value="1"/>
</dbReference>
<dbReference type="Pfam" id="PF01266">
    <property type="entry name" value="DAO"/>
    <property type="match status" value="1"/>
</dbReference>
<sequence length="352" mass="38260">MLARVIGAGVAGLCAAYALARAGLDVELVEREAAPGRGCSHYAGGMIAPWCELESAEPLVARLGEEALDFWTREIGVATVAGSLVVAPPRERAELPDFARRTRAYETLDSQGVAALEPDLAGRFDRALYFPREAHLDPRAAMAELAARLAAAPNVVLRFGQDAGDLATQADWTVDCRGLAARDALSHLRGVKGEMLILRSDEITLSRPVRMLHPRRPAYVVPRGRGLFMVGATMIENEERARVSARSVVELVNSAFALHPAFAEAEIVEMGSDLRPAFPDNLPRLTKQGRSLYINGLYRHGFLLAPALARRAMEVILHDAYFPEVMDAHKDQRESARGDRDHAADAARGIGL</sequence>
<dbReference type="EMBL" id="JAZHYN010000069">
    <property type="protein sequence ID" value="MEF3367956.1"/>
    <property type="molecule type" value="Genomic_DNA"/>
</dbReference>
<dbReference type="RefSeq" id="WP_332082989.1">
    <property type="nucleotide sequence ID" value="NZ_JAZHYN010000069.1"/>
</dbReference>
<dbReference type="InterPro" id="IPR036188">
    <property type="entry name" value="FAD/NAD-bd_sf"/>
</dbReference>
<evidence type="ECO:0000313" key="5">
    <source>
        <dbReference type="Proteomes" id="UP001350748"/>
    </source>
</evidence>